<organism evidence="1 2">
    <name type="scientific">Martelella lutilitoris</name>
    <dbReference type="NCBI Taxonomy" id="2583532"/>
    <lineage>
        <taxon>Bacteria</taxon>
        <taxon>Pseudomonadati</taxon>
        <taxon>Pseudomonadota</taxon>
        <taxon>Alphaproteobacteria</taxon>
        <taxon>Hyphomicrobiales</taxon>
        <taxon>Aurantimonadaceae</taxon>
        <taxon>Martelella</taxon>
    </lineage>
</organism>
<dbReference type="AlphaFoldDB" id="A0A5C4JWG8"/>
<dbReference type="SUPFAM" id="SSF51695">
    <property type="entry name" value="PLC-like phosphodiesterases"/>
    <property type="match status" value="1"/>
</dbReference>
<proteinExistence type="predicted"/>
<dbReference type="GO" id="GO:0008081">
    <property type="term" value="F:phosphoric diester hydrolase activity"/>
    <property type="evidence" value="ECO:0007669"/>
    <property type="project" value="InterPro"/>
</dbReference>
<dbReference type="RefSeq" id="WP_138746825.1">
    <property type="nucleotide sequence ID" value="NZ_VCLB01000001.1"/>
</dbReference>
<evidence type="ECO:0000313" key="2">
    <source>
        <dbReference type="Proteomes" id="UP000307874"/>
    </source>
</evidence>
<keyword evidence="2" id="KW-1185">Reference proteome</keyword>
<dbReference type="OrthoDB" id="7470251at2"/>
<gene>
    <name evidence="1" type="ORF">FF124_02150</name>
</gene>
<dbReference type="Proteomes" id="UP000307874">
    <property type="component" value="Unassembled WGS sequence"/>
</dbReference>
<name>A0A5C4JWG8_9HYPH</name>
<protein>
    <submittedName>
        <fullName evidence="1">Phosphodiesterase</fullName>
    </submittedName>
</protein>
<reference evidence="1 2" key="1">
    <citation type="submission" date="2019-06" db="EMBL/GenBank/DDBJ databases">
        <title>Martelella lutilitoris sp. nov., isolated from a tidal mudflat.</title>
        <authorList>
            <person name="Kim Y.-J."/>
        </authorList>
    </citation>
    <scope>NUCLEOTIDE SEQUENCE [LARGE SCALE GENOMIC DNA]</scope>
    <source>
        <strain evidence="1 2">GH2-6</strain>
    </source>
</reference>
<dbReference type="InterPro" id="IPR017946">
    <property type="entry name" value="PLC-like_Pdiesterase_TIM-brl"/>
</dbReference>
<evidence type="ECO:0000313" key="1">
    <source>
        <dbReference type="EMBL" id="TNB49783.1"/>
    </source>
</evidence>
<comment type="caution">
    <text evidence="1">The sequence shown here is derived from an EMBL/GenBank/DDBJ whole genome shotgun (WGS) entry which is preliminary data.</text>
</comment>
<sequence>MEILSHRGLWETAAEKNTEAAFRRSFDRGFGTETDLRDHNGEIVIAHDMAKGGEMPFSTFLEIMDGRNLTLALNIKADGLSSEIKAILEDFGHSNYFVFDMSLPDLVRQLDDGLTVFTGLSDLQPHPPLLEAADGVWLDCFRSDWYGPGLIDGLIGQEKRVCVVSADLHRRDVGIQWSIIKSAQSRSSDALLLCTDMPEKAKDAFEEAR</sequence>
<accession>A0A5C4JWG8</accession>
<dbReference type="GO" id="GO:0006629">
    <property type="term" value="P:lipid metabolic process"/>
    <property type="evidence" value="ECO:0007669"/>
    <property type="project" value="InterPro"/>
</dbReference>
<dbReference type="EMBL" id="VCLB01000001">
    <property type="protein sequence ID" value="TNB49783.1"/>
    <property type="molecule type" value="Genomic_DNA"/>
</dbReference>